<keyword evidence="3" id="KW-1185">Reference proteome</keyword>
<dbReference type="EMBL" id="JABSTR010000009">
    <property type="protein sequence ID" value="KAH9379174.1"/>
    <property type="molecule type" value="Genomic_DNA"/>
</dbReference>
<reference evidence="2 3" key="1">
    <citation type="journal article" date="2020" name="Cell">
        <title>Large-Scale Comparative Analyses of Tick Genomes Elucidate Their Genetic Diversity and Vector Capacities.</title>
        <authorList>
            <consortium name="Tick Genome and Microbiome Consortium (TIGMIC)"/>
            <person name="Jia N."/>
            <person name="Wang J."/>
            <person name="Shi W."/>
            <person name="Du L."/>
            <person name="Sun Y."/>
            <person name="Zhan W."/>
            <person name="Jiang J.F."/>
            <person name="Wang Q."/>
            <person name="Zhang B."/>
            <person name="Ji P."/>
            <person name="Bell-Sakyi L."/>
            <person name="Cui X.M."/>
            <person name="Yuan T.T."/>
            <person name="Jiang B.G."/>
            <person name="Yang W.F."/>
            <person name="Lam T.T."/>
            <person name="Chang Q.C."/>
            <person name="Ding S.J."/>
            <person name="Wang X.J."/>
            <person name="Zhu J.G."/>
            <person name="Ruan X.D."/>
            <person name="Zhao L."/>
            <person name="Wei J.T."/>
            <person name="Ye R.Z."/>
            <person name="Que T.C."/>
            <person name="Du C.H."/>
            <person name="Zhou Y.H."/>
            <person name="Cheng J.X."/>
            <person name="Dai P.F."/>
            <person name="Guo W.B."/>
            <person name="Han X.H."/>
            <person name="Huang E.J."/>
            <person name="Li L.F."/>
            <person name="Wei W."/>
            <person name="Gao Y.C."/>
            <person name="Liu J.Z."/>
            <person name="Shao H.Z."/>
            <person name="Wang X."/>
            <person name="Wang C.C."/>
            <person name="Yang T.C."/>
            <person name="Huo Q.B."/>
            <person name="Li W."/>
            <person name="Chen H.Y."/>
            <person name="Chen S.E."/>
            <person name="Zhou L.G."/>
            <person name="Ni X.B."/>
            <person name="Tian J.H."/>
            <person name="Sheng Y."/>
            <person name="Liu T."/>
            <person name="Pan Y.S."/>
            <person name="Xia L.Y."/>
            <person name="Li J."/>
            <person name="Zhao F."/>
            <person name="Cao W.C."/>
        </authorList>
    </citation>
    <scope>NUCLEOTIDE SEQUENCE [LARGE SCALE GENOMIC DNA]</scope>
    <source>
        <strain evidence="2">HaeL-2018</strain>
    </source>
</reference>
<feature type="compositionally biased region" description="Basic residues" evidence="1">
    <location>
        <begin position="137"/>
        <end position="158"/>
    </location>
</feature>
<comment type="caution">
    <text evidence="2">The sequence shown here is derived from an EMBL/GenBank/DDBJ whole genome shotgun (WGS) entry which is preliminary data.</text>
</comment>
<gene>
    <name evidence="2" type="ORF">HPB48_001686</name>
</gene>
<dbReference type="AlphaFoldDB" id="A0A9J6GL63"/>
<name>A0A9J6GL63_HAELO</name>
<organism evidence="2 3">
    <name type="scientific">Haemaphysalis longicornis</name>
    <name type="common">Bush tick</name>
    <dbReference type="NCBI Taxonomy" id="44386"/>
    <lineage>
        <taxon>Eukaryota</taxon>
        <taxon>Metazoa</taxon>
        <taxon>Ecdysozoa</taxon>
        <taxon>Arthropoda</taxon>
        <taxon>Chelicerata</taxon>
        <taxon>Arachnida</taxon>
        <taxon>Acari</taxon>
        <taxon>Parasitiformes</taxon>
        <taxon>Ixodida</taxon>
        <taxon>Ixodoidea</taxon>
        <taxon>Ixodidae</taxon>
        <taxon>Haemaphysalinae</taxon>
        <taxon>Haemaphysalis</taxon>
    </lineage>
</organism>
<evidence type="ECO:0000313" key="2">
    <source>
        <dbReference type="EMBL" id="KAH9379174.1"/>
    </source>
</evidence>
<evidence type="ECO:0000313" key="3">
    <source>
        <dbReference type="Proteomes" id="UP000821853"/>
    </source>
</evidence>
<dbReference type="VEuPathDB" id="VectorBase:HLOH_050669"/>
<dbReference type="Proteomes" id="UP000821853">
    <property type="component" value="Unassembled WGS sequence"/>
</dbReference>
<feature type="region of interest" description="Disordered" evidence="1">
    <location>
        <begin position="106"/>
        <end position="158"/>
    </location>
</feature>
<evidence type="ECO:0000256" key="1">
    <source>
        <dbReference type="SAM" id="MobiDB-lite"/>
    </source>
</evidence>
<proteinExistence type="predicted"/>
<feature type="region of interest" description="Disordered" evidence="1">
    <location>
        <begin position="59"/>
        <end position="82"/>
    </location>
</feature>
<sequence>MFVTVRARESSGEKVWGGAPKKSHVSLKLHELELTAWLQADAKSRDKVRWANIAKNKSKKIEGNENKKKEDEATRAMREDSEVLRRENAELKATVNKMSKEIEDIKKMLATRTTPGTKTPKWHPAGPAWAPEAVRQRPPRRRDRQPRSGRSRVHGTVR</sequence>
<accession>A0A9J6GL63</accession>
<protein>
    <submittedName>
        <fullName evidence="2">Uncharacterized protein</fullName>
    </submittedName>
</protein>